<dbReference type="GO" id="GO:0008270">
    <property type="term" value="F:zinc ion binding"/>
    <property type="evidence" value="ECO:0007669"/>
    <property type="project" value="UniProtKB-KW"/>
</dbReference>
<reference evidence="4 5" key="1">
    <citation type="journal article" date="2017" name="PLoS Biol.">
        <title>The sea cucumber genome provides insights into morphological evolution and visceral regeneration.</title>
        <authorList>
            <person name="Zhang X."/>
            <person name="Sun L."/>
            <person name="Yuan J."/>
            <person name="Sun Y."/>
            <person name="Gao Y."/>
            <person name="Zhang L."/>
            <person name="Li S."/>
            <person name="Dai H."/>
            <person name="Hamel J.F."/>
            <person name="Liu C."/>
            <person name="Yu Y."/>
            <person name="Liu S."/>
            <person name="Lin W."/>
            <person name="Guo K."/>
            <person name="Jin S."/>
            <person name="Xu P."/>
            <person name="Storey K.B."/>
            <person name="Huan P."/>
            <person name="Zhang T."/>
            <person name="Zhou Y."/>
            <person name="Zhang J."/>
            <person name="Lin C."/>
            <person name="Li X."/>
            <person name="Xing L."/>
            <person name="Huo D."/>
            <person name="Sun M."/>
            <person name="Wang L."/>
            <person name="Mercier A."/>
            <person name="Li F."/>
            <person name="Yang H."/>
            <person name="Xiang J."/>
        </authorList>
    </citation>
    <scope>NUCLEOTIDE SEQUENCE [LARGE SCALE GENOMIC DNA]</scope>
    <source>
        <strain evidence="4">Shaxun</strain>
        <tissue evidence="4">Muscle</tissue>
    </source>
</reference>
<keyword evidence="1" id="KW-0863">Zinc-finger</keyword>
<dbReference type="Pfam" id="PF00096">
    <property type="entry name" value="zf-C2H2"/>
    <property type="match status" value="2"/>
</dbReference>
<gene>
    <name evidence="4" type="ORF">BSL78_04050</name>
</gene>
<keyword evidence="1" id="KW-0862">Zinc</keyword>
<dbReference type="STRING" id="307972.A0A2G8LFJ6"/>
<evidence type="ECO:0000313" key="4">
    <source>
        <dbReference type="EMBL" id="PIK59023.1"/>
    </source>
</evidence>
<accession>A0A2G8LFJ6</accession>
<feature type="domain" description="C2H2-type" evidence="3">
    <location>
        <begin position="117"/>
        <end position="144"/>
    </location>
</feature>
<comment type="caution">
    <text evidence="4">The sequence shown here is derived from an EMBL/GenBank/DDBJ whole genome shotgun (WGS) entry which is preliminary data.</text>
</comment>
<dbReference type="InterPro" id="IPR036236">
    <property type="entry name" value="Znf_C2H2_sf"/>
</dbReference>
<dbReference type="FunFam" id="3.30.160.60:FF:000448">
    <property type="entry name" value="RE1-silencing transcription factor A"/>
    <property type="match status" value="1"/>
</dbReference>
<feature type="compositionally biased region" description="Polar residues" evidence="2">
    <location>
        <begin position="257"/>
        <end position="268"/>
    </location>
</feature>
<organism evidence="4 5">
    <name type="scientific">Stichopus japonicus</name>
    <name type="common">Sea cucumber</name>
    <dbReference type="NCBI Taxonomy" id="307972"/>
    <lineage>
        <taxon>Eukaryota</taxon>
        <taxon>Metazoa</taxon>
        <taxon>Echinodermata</taxon>
        <taxon>Eleutherozoa</taxon>
        <taxon>Echinozoa</taxon>
        <taxon>Holothuroidea</taxon>
        <taxon>Aspidochirotacea</taxon>
        <taxon>Aspidochirotida</taxon>
        <taxon>Stichopodidae</taxon>
        <taxon>Apostichopus</taxon>
    </lineage>
</organism>
<keyword evidence="1" id="KW-0479">Metal-binding</keyword>
<dbReference type="InterPro" id="IPR052795">
    <property type="entry name" value="RREB1"/>
</dbReference>
<feature type="domain" description="C2H2-type" evidence="3">
    <location>
        <begin position="199"/>
        <end position="226"/>
    </location>
</feature>
<dbReference type="Gene3D" id="3.30.160.60">
    <property type="entry name" value="Classic Zinc Finger"/>
    <property type="match status" value="4"/>
</dbReference>
<sequence length="288" mass="32927">MASGAPKKPSVEIEDSSKMIGDVAKAHGPLSRRQDAEPVTGDVGVGMLTPAEFASANSHIDEDELERERMMTEDSDGWNDGSSGQKFSHVCKFCSKAFPFRSTLKVHVRSHMGLTPYKCMLCDYSSADKSTLVRHMRTHSGERPYSCKLCGFPFTTKANCERHVKKRHAKLSKLDIDVNIQHHPLQRLPEQGQFRSPDTICKICNRDFKFFRDLQNHMRIHEKSPSKIFACIKCNMNFSKKNQCVRHMLRKHRHLSSSEIQQHVQSLNQKEEKSKVKKEKISARPYSP</sequence>
<feature type="compositionally biased region" description="Basic and acidic residues" evidence="2">
    <location>
        <begin position="269"/>
        <end position="282"/>
    </location>
</feature>
<feature type="region of interest" description="Disordered" evidence="2">
    <location>
        <begin position="255"/>
        <end position="288"/>
    </location>
</feature>
<feature type="domain" description="C2H2-type" evidence="3">
    <location>
        <begin position="145"/>
        <end position="173"/>
    </location>
</feature>
<dbReference type="SMART" id="SM00355">
    <property type="entry name" value="ZnF_C2H2"/>
    <property type="match status" value="5"/>
</dbReference>
<protein>
    <submittedName>
        <fullName evidence="4">Putative ras-responsive element-binding protein 1</fullName>
    </submittedName>
</protein>
<feature type="region of interest" description="Disordered" evidence="2">
    <location>
        <begin position="1"/>
        <end position="38"/>
    </location>
</feature>
<dbReference type="PANTHER" id="PTHR46451:SF1">
    <property type="entry name" value="RAS-RESPONSIVE ELEMENT-BINDING PROTEIN 1"/>
    <property type="match status" value="1"/>
</dbReference>
<dbReference type="Proteomes" id="UP000230750">
    <property type="component" value="Unassembled WGS sequence"/>
</dbReference>
<dbReference type="PANTHER" id="PTHR46451">
    <property type="entry name" value="RAS-RESPONSIVE ELEMENT-BINDING PROTEIN 1"/>
    <property type="match status" value="1"/>
</dbReference>
<dbReference type="InterPro" id="IPR013087">
    <property type="entry name" value="Znf_C2H2_type"/>
</dbReference>
<keyword evidence="5" id="KW-1185">Reference proteome</keyword>
<proteinExistence type="predicted"/>
<evidence type="ECO:0000256" key="2">
    <source>
        <dbReference type="SAM" id="MobiDB-lite"/>
    </source>
</evidence>
<dbReference type="OrthoDB" id="3437960at2759"/>
<dbReference type="AlphaFoldDB" id="A0A2G8LFJ6"/>
<evidence type="ECO:0000256" key="1">
    <source>
        <dbReference type="PROSITE-ProRule" id="PRU00042"/>
    </source>
</evidence>
<dbReference type="SUPFAM" id="SSF57667">
    <property type="entry name" value="beta-beta-alpha zinc fingers"/>
    <property type="match status" value="3"/>
</dbReference>
<evidence type="ECO:0000313" key="5">
    <source>
        <dbReference type="Proteomes" id="UP000230750"/>
    </source>
</evidence>
<dbReference type="GO" id="GO:0005634">
    <property type="term" value="C:nucleus"/>
    <property type="evidence" value="ECO:0007669"/>
    <property type="project" value="TreeGrafter"/>
</dbReference>
<dbReference type="GO" id="GO:0000978">
    <property type="term" value="F:RNA polymerase II cis-regulatory region sequence-specific DNA binding"/>
    <property type="evidence" value="ECO:0007669"/>
    <property type="project" value="TreeGrafter"/>
</dbReference>
<name>A0A2G8LFJ6_STIJA</name>
<dbReference type="PROSITE" id="PS00028">
    <property type="entry name" value="ZINC_FINGER_C2H2_1"/>
    <property type="match status" value="4"/>
</dbReference>
<dbReference type="Pfam" id="PF13909">
    <property type="entry name" value="zf-H2C2_5"/>
    <property type="match status" value="1"/>
</dbReference>
<evidence type="ECO:0000259" key="3">
    <source>
        <dbReference type="PROSITE" id="PS50157"/>
    </source>
</evidence>
<dbReference type="PROSITE" id="PS50157">
    <property type="entry name" value="ZINC_FINGER_C2H2_2"/>
    <property type="match status" value="4"/>
</dbReference>
<dbReference type="GO" id="GO:0001228">
    <property type="term" value="F:DNA-binding transcription activator activity, RNA polymerase II-specific"/>
    <property type="evidence" value="ECO:0007669"/>
    <property type="project" value="TreeGrafter"/>
</dbReference>
<feature type="domain" description="C2H2-type" evidence="3">
    <location>
        <begin position="89"/>
        <end position="116"/>
    </location>
</feature>
<dbReference type="EMBL" id="MRZV01000095">
    <property type="protein sequence ID" value="PIK59023.1"/>
    <property type="molecule type" value="Genomic_DNA"/>
</dbReference>